<dbReference type="Pfam" id="PF08544">
    <property type="entry name" value="GHMP_kinases_C"/>
    <property type="match status" value="1"/>
</dbReference>
<evidence type="ECO:0000256" key="10">
    <source>
        <dbReference type="ARBA" id="ARBA00023277"/>
    </source>
</evidence>
<evidence type="ECO:0000256" key="6">
    <source>
        <dbReference type="ARBA" id="ARBA00022777"/>
    </source>
</evidence>
<dbReference type="InterPro" id="IPR000705">
    <property type="entry name" value="Galactokinase"/>
</dbReference>
<evidence type="ECO:0000256" key="3">
    <source>
        <dbReference type="ARBA" id="ARBA00022679"/>
    </source>
</evidence>
<dbReference type="GO" id="GO:0005524">
    <property type="term" value="F:ATP binding"/>
    <property type="evidence" value="ECO:0007669"/>
    <property type="project" value="UniProtKB-UniRule"/>
</dbReference>
<evidence type="ECO:0000256" key="11">
    <source>
        <dbReference type="NCBIfam" id="TIGR00131"/>
    </source>
</evidence>
<dbReference type="InterPro" id="IPR036554">
    <property type="entry name" value="GHMP_kinase_C_sf"/>
</dbReference>
<feature type="domain" description="Galactokinase N-terminal" evidence="14">
    <location>
        <begin position="25"/>
        <end position="72"/>
    </location>
</feature>
<dbReference type="PANTHER" id="PTHR10457">
    <property type="entry name" value="MEVALONATE KINASE/GALACTOKINASE"/>
    <property type="match status" value="1"/>
</dbReference>
<evidence type="ECO:0000313" key="15">
    <source>
        <dbReference type="EMBL" id="GBF58023.1"/>
    </source>
</evidence>
<dbReference type="GO" id="GO:0046872">
    <property type="term" value="F:metal ion binding"/>
    <property type="evidence" value="ECO:0007669"/>
    <property type="project" value="UniProtKB-KW"/>
</dbReference>
<keyword evidence="4" id="KW-0479">Metal-binding</keyword>
<keyword evidence="2" id="KW-0963">Cytoplasm</keyword>
<dbReference type="PIRSF" id="PIRSF000530">
    <property type="entry name" value="Galactokinase"/>
    <property type="match status" value="1"/>
</dbReference>
<dbReference type="InterPro" id="IPR006206">
    <property type="entry name" value="Mevalonate/galactokinase"/>
</dbReference>
<keyword evidence="5" id="KW-0547">Nucleotide-binding</keyword>
<organism evidence="15 16">
    <name type="scientific">Candidatus Phycosocius bacilliformis</name>
    <dbReference type="NCBI Taxonomy" id="1445552"/>
    <lineage>
        <taxon>Bacteria</taxon>
        <taxon>Pseudomonadati</taxon>
        <taxon>Pseudomonadota</taxon>
        <taxon>Alphaproteobacteria</taxon>
        <taxon>Caulobacterales</taxon>
        <taxon>Caulobacterales incertae sedis</taxon>
        <taxon>Candidatus Phycosocius</taxon>
    </lineage>
</organism>
<dbReference type="InterPro" id="IPR020568">
    <property type="entry name" value="Ribosomal_Su5_D2-typ_SF"/>
</dbReference>
<evidence type="ECO:0000256" key="9">
    <source>
        <dbReference type="ARBA" id="ARBA00023144"/>
    </source>
</evidence>
<evidence type="ECO:0000256" key="7">
    <source>
        <dbReference type="ARBA" id="ARBA00022840"/>
    </source>
</evidence>
<evidence type="ECO:0000313" key="16">
    <source>
        <dbReference type="Proteomes" id="UP000245086"/>
    </source>
</evidence>
<dbReference type="Pfam" id="PF00288">
    <property type="entry name" value="GHMP_kinases_N"/>
    <property type="match status" value="1"/>
</dbReference>
<dbReference type="PRINTS" id="PR00473">
    <property type="entry name" value="GALCTOKINASE"/>
</dbReference>
<dbReference type="Pfam" id="PF10509">
    <property type="entry name" value="GalKase_gal_bdg"/>
    <property type="match status" value="1"/>
</dbReference>
<dbReference type="PROSITE" id="PS00106">
    <property type="entry name" value="GALACTOKINASE"/>
    <property type="match status" value="1"/>
</dbReference>
<evidence type="ECO:0000256" key="2">
    <source>
        <dbReference type="ARBA" id="ARBA00022490"/>
    </source>
</evidence>
<keyword evidence="7" id="KW-0067">ATP-binding</keyword>
<evidence type="ECO:0000256" key="5">
    <source>
        <dbReference type="ARBA" id="ARBA00022741"/>
    </source>
</evidence>
<dbReference type="GO" id="GO:0005829">
    <property type="term" value="C:cytosol"/>
    <property type="evidence" value="ECO:0007669"/>
    <property type="project" value="TreeGrafter"/>
</dbReference>
<keyword evidence="10" id="KW-0119">Carbohydrate metabolism</keyword>
<keyword evidence="16" id="KW-1185">Reference proteome</keyword>
<dbReference type="EMBL" id="BFBR01000004">
    <property type="protein sequence ID" value="GBF58023.1"/>
    <property type="molecule type" value="Genomic_DNA"/>
</dbReference>
<dbReference type="InterPro" id="IPR014721">
    <property type="entry name" value="Ribsml_uS5_D2-typ_fold_subgr"/>
</dbReference>
<gene>
    <name evidence="15" type="primary">galK</name>
    <name evidence="15" type="ORF">PbB2_01694</name>
</gene>
<evidence type="ECO:0000256" key="4">
    <source>
        <dbReference type="ARBA" id="ARBA00022723"/>
    </source>
</evidence>
<dbReference type="PRINTS" id="PR00959">
    <property type="entry name" value="MEVGALKINASE"/>
</dbReference>
<keyword evidence="9" id="KW-0299">Galactose metabolism</keyword>
<sequence>MAARSNEPSDSAMTTPSPSNIVQTRFKDAFAGTPRLFRAPGRINIIGEHVDYAGGKVMPAAIDFACWVAARPNGQNRLRVISDLGDGELPLDMFERHGDWRDYVAGMAFALRDAGHPVVGHDLAIASDVPMGAGVSSSAALEVAVGLALTGGAVTGKQLAVVAQAAENHYVGMACGIMDQFASACGVEGHALVLDCSSLHARPIAMPDTACFLIVDSGVKHRHTSGGYASRRADCETAAKALGVSLLAEIASVDALAGLSGNPLKRARHVVSEIARTSAAEQALATSDLAHLGQLLNQSHASLSSDMEVSTPEVDRLTAIAQATPGVYGARMMGGGFGGSIIALAAPSAAEAALDAILTTYAQDLGHRPGAFVVRAAAGAGEVL</sequence>
<dbReference type="SUPFAM" id="SSF54211">
    <property type="entry name" value="Ribosomal protein S5 domain 2-like"/>
    <property type="match status" value="1"/>
</dbReference>
<evidence type="ECO:0000259" key="12">
    <source>
        <dbReference type="Pfam" id="PF00288"/>
    </source>
</evidence>
<comment type="similarity">
    <text evidence="1">Belongs to the GHMP kinase family. GalK subfamily.</text>
</comment>
<evidence type="ECO:0000259" key="14">
    <source>
        <dbReference type="Pfam" id="PF10509"/>
    </source>
</evidence>
<dbReference type="Gene3D" id="3.30.230.10">
    <property type="match status" value="1"/>
</dbReference>
<dbReference type="Proteomes" id="UP000245086">
    <property type="component" value="Unassembled WGS sequence"/>
</dbReference>
<feature type="domain" description="GHMP kinase N-terminal" evidence="12">
    <location>
        <begin position="103"/>
        <end position="186"/>
    </location>
</feature>
<dbReference type="FunFam" id="3.30.70.890:FF:000001">
    <property type="entry name" value="Galactokinase"/>
    <property type="match status" value="1"/>
</dbReference>
<dbReference type="GO" id="GO:0006012">
    <property type="term" value="P:galactose metabolic process"/>
    <property type="evidence" value="ECO:0007669"/>
    <property type="project" value="UniProtKB-UniRule"/>
</dbReference>
<keyword evidence="8" id="KW-0460">Magnesium</keyword>
<dbReference type="Gene3D" id="3.30.70.890">
    <property type="entry name" value="GHMP kinase, C-terminal domain"/>
    <property type="match status" value="1"/>
</dbReference>
<dbReference type="PANTHER" id="PTHR10457:SF7">
    <property type="entry name" value="GALACTOKINASE-RELATED"/>
    <property type="match status" value="1"/>
</dbReference>
<evidence type="ECO:0000256" key="8">
    <source>
        <dbReference type="ARBA" id="ARBA00022842"/>
    </source>
</evidence>
<dbReference type="SUPFAM" id="SSF55060">
    <property type="entry name" value="GHMP Kinase, C-terminal domain"/>
    <property type="match status" value="1"/>
</dbReference>
<dbReference type="InterPro" id="IPR013750">
    <property type="entry name" value="GHMP_kinase_C_dom"/>
</dbReference>
<dbReference type="InterPro" id="IPR019539">
    <property type="entry name" value="GalKase_N"/>
</dbReference>
<keyword evidence="3 15" id="KW-0808">Transferase</keyword>
<evidence type="ECO:0000259" key="13">
    <source>
        <dbReference type="Pfam" id="PF08544"/>
    </source>
</evidence>
<feature type="domain" description="GHMP kinase C-terminal" evidence="13">
    <location>
        <begin position="281"/>
        <end position="361"/>
    </location>
</feature>
<proteinExistence type="inferred from homology"/>
<name>A0A2P2EAE2_9PROT</name>
<dbReference type="AlphaFoldDB" id="A0A2P2EAE2"/>
<dbReference type="NCBIfam" id="TIGR00131">
    <property type="entry name" value="gal_kin"/>
    <property type="match status" value="1"/>
</dbReference>
<dbReference type="InterPro" id="IPR006204">
    <property type="entry name" value="GHMP_kinase_N_dom"/>
</dbReference>
<dbReference type="FunFam" id="3.30.230.10:FF:000017">
    <property type="entry name" value="Galactokinase"/>
    <property type="match status" value="1"/>
</dbReference>
<dbReference type="GO" id="GO:0004335">
    <property type="term" value="F:galactokinase activity"/>
    <property type="evidence" value="ECO:0007669"/>
    <property type="project" value="UniProtKB-UniRule"/>
</dbReference>
<comment type="caution">
    <text evidence="15">The sequence shown here is derived from an EMBL/GenBank/DDBJ whole genome shotgun (WGS) entry which is preliminary data.</text>
</comment>
<dbReference type="EC" id="2.7.1.6" evidence="11"/>
<accession>A0A2P2EAE2</accession>
<dbReference type="InterPro" id="IPR019741">
    <property type="entry name" value="Galactokinase_CS"/>
</dbReference>
<reference evidence="15 16" key="1">
    <citation type="journal article" date="2018" name="Genome Announc.">
        <title>Draft Genome Sequence of "Candidatus Phycosocius bacilliformis," an Alphaproteobacterial Ectosymbiont of the Hydrocarbon-Producing Green Alga Botryococcus braunii.</title>
        <authorList>
            <person name="Tanabe Y."/>
            <person name="Yamaguchi H."/>
            <person name="Watanabe M.M."/>
        </authorList>
    </citation>
    <scope>NUCLEOTIDE SEQUENCE [LARGE SCALE GENOMIC DNA]</scope>
    <source>
        <strain evidence="15 16">BOTRYCO-2</strain>
    </source>
</reference>
<protein>
    <recommendedName>
        <fullName evidence="11">Galactokinase</fullName>
        <ecNumber evidence="11">2.7.1.6</ecNumber>
    </recommendedName>
</protein>
<evidence type="ECO:0000256" key="1">
    <source>
        <dbReference type="ARBA" id="ARBA00006566"/>
    </source>
</evidence>
<keyword evidence="6 15" id="KW-0418">Kinase</keyword>